<keyword evidence="4" id="KW-1185">Reference proteome</keyword>
<dbReference type="SUPFAM" id="SSF52540">
    <property type="entry name" value="P-loop containing nucleoside triphosphate hydrolases"/>
    <property type="match status" value="1"/>
</dbReference>
<keyword evidence="2" id="KW-0342">GTP-binding</keyword>
<dbReference type="HOGENOM" id="CLU_2320893_0_0_1"/>
<dbReference type="InterPro" id="IPR001806">
    <property type="entry name" value="Small_GTPase"/>
</dbReference>
<dbReference type="InParanoid" id="F4R5U6"/>
<name>F4R5U6_MELLP</name>
<dbReference type="Proteomes" id="UP000001072">
    <property type="component" value="Unassembled WGS sequence"/>
</dbReference>
<evidence type="ECO:0000313" key="4">
    <source>
        <dbReference type="Proteomes" id="UP000001072"/>
    </source>
</evidence>
<protein>
    <submittedName>
        <fullName evidence="3">Uncharacterized protein</fullName>
    </submittedName>
</protein>
<evidence type="ECO:0000313" key="3">
    <source>
        <dbReference type="EMBL" id="EGG12100.1"/>
    </source>
</evidence>
<dbReference type="VEuPathDB" id="FungiDB:MELLADRAFT_32672"/>
<dbReference type="PANTHER" id="PTHR47977">
    <property type="entry name" value="RAS-RELATED PROTEIN RAB"/>
    <property type="match status" value="1"/>
</dbReference>
<organism evidence="4">
    <name type="scientific">Melampsora larici-populina (strain 98AG31 / pathotype 3-4-7)</name>
    <name type="common">Poplar leaf rust fungus</name>
    <dbReference type="NCBI Taxonomy" id="747676"/>
    <lineage>
        <taxon>Eukaryota</taxon>
        <taxon>Fungi</taxon>
        <taxon>Dikarya</taxon>
        <taxon>Basidiomycota</taxon>
        <taxon>Pucciniomycotina</taxon>
        <taxon>Pucciniomycetes</taxon>
        <taxon>Pucciniales</taxon>
        <taxon>Melampsoraceae</taxon>
        <taxon>Melampsora</taxon>
    </lineage>
</organism>
<dbReference type="GO" id="GO:0003924">
    <property type="term" value="F:GTPase activity"/>
    <property type="evidence" value="ECO:0007669"/>
    <property type="project" value="InterPro"/>
</dbReference>
<dbReference type="SMART" id="SM00175">
    <property type="entry name" value="RAB"/>
    <property type="match status" value="1"/>
</dbReference>
<dbReference type="Pfam" id="PF00071">
    <property type="entry name" value="Ras"/>
    <property type="match status" value="1"/>
</dbReference>
<evidence type="ECO:0000256" key="2">
    <source>
        <dbReference type="ARBA" id="ARBA00023134"/>
    </source>
</evidence>
<dbReference type="KEGG" id="mlr:MELLADRAFT_32672"/>
<dbReference type="InterPro" id="IPR050227">
    <property type="entry name" value="Rab"/>
</dbReference>
<dbReference type="EMBL" id="GL883091">
    <property type="protein sequence ID" value="EGG12100.1"/>
    <property type="molecule type" value="Genomic_DNA"/>
</dbReference>
<dbReference type="STRING" id="747676.F4R5U6"/>
<dbReference type="GeneID" id="18927227"/>
<accession>F4R5U6</accession>
<dbReference type="Gene3D" id="3.40.50.300">
    <property type="entry name" value="P-loop containing nucleotide triphosphate hydrolases"/>
    <property type="match status" value="1"/>
</dbReference>
<dbReference type="RefSeq" id="XP_007404475.1">
    <property type="nucleotide sequence ID" value="XM_007404413.1"/>
</dbReference>
<evidence type="ECO:0000256" key="1">
    <source>
        <dbReference type="ARBA" id="ARBA00022741"/>
    </source>
</evidence>
<dbReference type="AlphaFoldDB" id="F4R5U6"/>
<dbReference type="eggNOG" id="KOG0094">
    <property type="taxonomic scope" value="Eukaryota"/>
</dbReference>
<gene>
    <name evidence="3" type="ORF">MELLADRAFT_32672</name>
</gene>
<dbReference type="OrthoDB" id="9989112at2759"/>
<keyword evidence="1" id="KW-0547">Nucleotide-binding</keyword>
<dbReference type="GO" id="GO:0005525">
    <property type="term" value="F:GTP binding"/>
    <property type="evidence" value="ECO:0007669"/>
    <property type="project" value="UniProtKB-KW"/>
</dbReference>
<dbReference type="InterPro" id="IPR027417">
    <property type="entry name" value="P-loop_NTPase"/>
</dbReference>
<proteinExistence type="predicted"/>
<reference evidence="4" key="1">
    <citation type="journal article" date="2011" name="Proc. Natl. Acad. Sci. U.S.A.">
        <title>Obligate biotrophy features unraveled by the genomic analysis of rust fungi.</title>
        <authorList>
            <person name="Duplessis S."/>
            <person name="Cuomo C.A."/>
            <person name="Lin Y.-C."/>
            <person name="Aerts A."/>
            <person name="Tisserant E."/>
            <person name="Veneault-Fourrey C."/>
            <person name="Joly D.L."/>
            <person name="Hacquard S."/>
            <person name="Amselem J."/>
            <person name="Cantarel B.L."/>
            <person name="Chiu R."/>
            <person name="Coutinho P.M."/>
            <person name="Feau N."/>
            <person name="Field M."/>
            <person name="Frey P."/>
            <person name="Gelhaye E."/>
            <person name="Goldberg J."/>
            <person name="Grabherr M.G."/>
            <person name="Kodira C.D."/>
            <person name="Kohler A."/>
            <person name="Kuees U."/>
            <person name="Lindquist E.A."/>
            <person name="Lucas S.M."/>
            <person name="Mago R."/>
            <person name="Mauceli E."/>
            <person name="Morin E."/>
            <person name="Murat C."/>
            <person name="Pangilinan J.L."/>
            <person name="Park R."/>
            <person name="Pearson M."/>
            <person name="Quesneville H."/>
            <person name="Rouhier N."/>
            <person name="Sakthikumar S."/>
            <person name="Salamov A.A."/>
            <person name="Schmutz J."/>
            <person name="Selles B."/>
            <person name="Shapiro H."/>
            <person name="Tanguay P."/>
            <person name="Tuskan G.A."/>
            <person name="Henrissat B."/>
            <person name="Van de Peer Y."/>
            <person name="Rouze P."/>
            <person name="Ellis J.G."/>
            <person name="Dodds P.N."/>
            <person name="Schein J.E."/>
            <person name="Zhong S."/>
            <person name="Hamelin R.C."/>
            <person name="Grigoriev I.V."/>
            <person name="Szabo L.J."/>
            <person name="Martin F."/>
        </authorList>
    </citation>
    <scope>NUCLEOTIDE SEQUENCE [LARGE SCALE GENOMIC DNA]</scope>
    <source>
        <strain evidence="4">98AG31 / pathotype 3-4-7</strain>
    </source>
</reference>
<sequence length="99" mass="11402">MFLHRFHFIISSHIHGPLVAVVVHNVANWTSFMNKSKWVDDVRAEHGNDVIVRQVSSDNTEKKAKELNVMFIETSAKAGHNVKTLLKKYWSSSWDGHFI</sequence>